<feature type="transmembrane region" description="Helical" evidence="10">
    <location>
        <begin position="122"/>
        <end position="144"/>
    </location>
</feature>
<dbReference type="Pfam" id="PF01252">
    <property type="entry name" value="Peptidase_A8"/>
    <property type="match status" value="1"/>
</dbReference>
<reference evidence="11 12" key="1">
    <citation type="submission" date="2021-01" db="EMBL/GenBank/DDBJ databases">
        <title>Isolation and description of Catonella massiliensis sp. nov., a novel Catonella species, isolated from a stable periodontitis subject.</title>
        <authorList>
            <person name="Antezack A."/>
            <person name="Boxberger M."/>
            <person name="La Scola B."/>
            <person name="Monnet-Corti V."/>
        </authorList>
    </citation>
    <scope>NUCLEOTIDE SEQUENCE [LARGE SCALE GENOMIC DNA]</scope>
    <source>
        <strain evidence="11 12">Marseille-Q4567</strain>
    </source>
</reference>
<proteinExistence type="inferred from homology"/>
<dbReference type="PANTHER" id="PTHR33695">
    <property type="entry name" value="LIPOPROTEIN SIGNAL PEPTIDASE"/>
    <property type="match status" value="1"/>
</dbReference>
<keyword evidence="2" id="KW-1003">Cell membrane</keyword>
<keyword evidence="3" id="KW-0645">Protease</keyword>
<keyword evidence="7 10" id="KW-1133">Transmembrane helix</keyword>
<evidence type="ECO:0000256" key="6">
    <source>
        <dbReference type="ARBA" id="ARBA00022801"/>
    </source>
</evidence>
<evidence type="ECO:0000313" key="12">
    <source>
        <dbReference type="Proteomes" id="UP000604730"/>
    </source>
</evidence>
<protein>
    <submittedName>
        <fullName evidence="11">Signal peptidase II</fullName>
    </submittedName>
</protein>
<evidence type="ECO:0000256" key="7">
    <source>
        <dbReference type="ARBA" id="ARBA00022989"/>
    </source>
</evidence>
<evidence type="ECO:0000256" key="1">
    <source>
        <dbReference type="ARBA" id="ARBA00006139"/>
    </source>
</evidence>
<evidence type="ECO:0000256" key="4">
    <source>
        <dbReference type="ARBA" id="ARBA00022692"/>
    </source>
</evidence>
<organism evidence="11 12">
    <name type="scientific">Catonella massiliensis</name>
    <dbReference type="NCBI Taxonomy" id="2799636"/>
    <lineage>
        <taxon>Bacteria</taxon>
        <taxon>Bacillati</taxon>
        <taxon>Bacillota</taxon>
        <taxon>Clostridia</taxon>
        <taxon>Lachnospirales</taxon>
        <taxon>Lachnospiraceae</taxon>
        <taxon>Catonella</taxon>
    </lineage>
</organism>
<name>A0ABS1IWH8_9FIRM</name>
<evidence type="ECO:0000256" key="8">
    <source>
        <dbReference type="ARBA" id="ARBA00023136"/>
    </source>
</evidence>
<keyword evidence="4 10" id="KW-0812">Transmembrane</keyword>
<feature type="transmembrane region" description="Helical" evidence="10">
    <location>
        <begin position="59"/>
        <end position="78"/>
    </location>
</feature>
<comment type="caution">
    <text evidence="11">The sequence shown here is derived from an EMBL/GenBank/DDBJ whole genome shotgun (WGS) entry which is preliminary data.</text>
</comment>
<keyword evidence="5" id="KW-0064">Aspartyl protease</keyword>
<dbReference type="PANTHER" id="PTHR33695:SF1">
    <property type="entry name" value="LIPOPROTEIN SIGNAL PEPTIDASE"/>
    <property type="match status" value="1"/>
</dbReference>
<keyword evidence="6" id="KW-0378">Hydrolase</keyword>
<dbReference type="RefSeq" id="WP_208427826.1">
    <property type="nucleotide sequence ID" value="NZ_JAEPRJ010000001.1"/>
</dbReference>
<gene>
    <name evidence="11" type="ORF">JJN12_00340</name>
</gene>
<evidence type="ECO:0000256" key="5">
    <source>
        <dbReference type="ARBA" id="ARBA00022750"/>
    </source>
</evidence>
<accession>A0ABS1IWH8</accession>
<evidence type="ECO:0000256" key="10">
    <source>
        <dbReference type="SAM" id="Phobius"/>
    </source>
</evidence>
<evidence type="ECO:0000256" key="9">
    <source>
        <dbReference type="RuleBase" id="RU004181"/>
    </source>
</evidence>
<dbReference type="Proteomes" id="UP000604730">
    <property type="component" value="Unassembled WGS sequence"/>
</dbReference>
<keyword evidence="12" id="KW-1185">Reference proteome</keyword>
<dbReference type="EMBL" id="JAEPRJ010000001">
    <property type="protein sequence ID" value="MBK5896239.1"/>
    <property type="molecule type" value="Genomic_DNA"/>
</dbReference>
<dbReference type="PRINTS" id="PR00781">
    <property type="entry name" value="LIPOSIGPTASE"/>
</dbReference>
<evidence type="ECO:0000313" key="11">
    <source>
        <dbReference type="EMBL" id="MBK5896239.1"/>
    </source>
</evidence>
<comment type="similarity">
    <text evidence="1 9">Belongs to the peptidase A8 family.</text>
</comment>
<sequence>MFSIISGVGAFLVDQFLKGQVEKDKIETGKQYFGDLITIKKSVNKGLIMNNLEEKPRWVLSWVSAMFGMTAYIYLLTLGKKHRKIKRLGLALMVGAAASNLYDRITKGGVTDYFVIKGIPKIVFNLSDLVIILGAVISVLGEIVGDDD</sequence>
<dbReference type="InterPro" id="IPR001872">
    <property type="entry name" value="Peptidase_A8"/>
</dbReference>
<evidence type="ECO:0000256" key="2">
    <source>
        <dbReference type="ARBA" id="ARBA00022475"/>
    </source>
</evidence>
<evidence type="ECO:0000256" key="3">
    <source>
        <dbReference type="ARBA" id="ARBA00022670"/>
    </source>
</evidence>
<keyword evidence="8 10" id="KW-0472">Membrane</keyword>